<dbReference type="EMBL" id="JAPFFF010000004">
    <property type="protein sequence ID" value="KAK8890774.1"/>
    <property type="molecule type" value="Genomic_DNA"/>
</dbReference>
<keyword evidence="4" id="KW-0808">Transferase</keyword>
<evidence type="ECO:0000256" key="12">
    <source>
        <dbReference type="ARBA" id="ARBA00023137"/>
    </source>
</evidence>
<evidence type="ECO:0000256" key="5">
    <source>
        <dbReference type="ARBA" id="ARBA00022692"/>
    </source>
</evidence>
<feature type="domain" description="ALK/LTK-like glycine-rich" evidence="18">
    <location>
        <begin position="507"/>
        <end position="792"/>
    </location>
</feature>
<feature type="region of interest" description="Disordered" evidence="17">
    <location>
        <begin position="523"/>
        <end position="544"/>
    </location>
</feature>
<keyword evidence="12" id="KW-0829">Tyrosine-protein kinase</keyword>
<keyword evidence="10" id="KW-1133">Transmembrane helix</keyword>
<evidence type="ECO:0000256" key="7">
    <source>
        <dbReference type="ARBA" id="ARBA00022741"/>
    </source>
</evidence>
<evidence type="ECO:0000256" key="8">
    <source>
        <dbReference type="ARBA" id="ARBA00022777"/>
    </source>
</evidence>
<keyword evidence="7" id="KW-0547">Nucleotide-binding</keyword>
<accession>A0ABR2KI02</accession>
<keyword evidence="5" id="KW-0812">Transmembrane</keyword>
<evidence type="ECO:0000256" key="11">
    <source>
        <dbReference type="ARBA" id="ARBA00023136"/>
    </source>
</evidence>
<keyword evidence="16" id="KW-0175">Coiled coil</keyword>
<keyword evidence="11" id="KW-0472">Membrane</keyword>
<keyword evidence="14" id="KW-0675">Receptor</keyword>
<evidence type="ECO:0000256" key="10">
    <source>
        <dbReference type="ARBA" id="ARBA00022989"/>
    </source>
</evidence>
<reference evidence="19 20" key="1">
    <citation type="submission" date="2024-04" db="EMBL/GenBank/DDBJ databases">
        <title>Tritrichomonas musculus Genome.</title>
        <authorList>
            <person name="Alves-Ferreira E."/>
            <person name="Grigg M."/>
            <person name="Lorenzi H."/>
            <person name="Galac M."/>
        </authorList>
    </citation>
    <scope>NUCLEOTIDE SEQUENCE [LARGE SCALE GENOMIC DNA]</scope>
    <source>
        <strain evidence="19 20">EAF2021</strain>
    </source>
</reference>
<evidence type="ECO:0000256" key="4">
    <source>
        <dbReference type="ARBA" id="ARBA00022679"/>
    </source>
</evidence>
<sequence>MSNFNSQSFDQEQHSDIIDDADFENDDLITFQHNSTKFNLYYSQLIKYSKHVRETYLFLDVIDNFSHDIQQIQEELQVLPESVDLFFILLQQNYNINKDLTFTYIQCNDLLTIGQYFGVRKLKFIVEQYIQSRKIEVDFVIEMLEYGIKTRSGRDNSQIDISEDIENTLTKKINECLLNEKFKDLPIEIIFRILEKSSPNEINSNKLFDIIVKEVSKFYVLFQFLDLQKLSDDRLSELCEMYSKSNENTQHYFNYLKCNLNLINEMNNRKKNLEEVNDEQRNKMKELETHITSLQTQFNDSNNYNKEQRDKMNELETQITSLQTKFNDSEKFISQLQDQLNESQKKNKEMETLIQNRFNEELENQIKYSKELENQLTQLQEKIEEENNEANKKTPFEGQIVASVEKGLIINAEINLNIISGILDTKRSKVIISTSDAKRLGSEAYENGVPITSLHMQTSFAGRTGRYYVRCIAFNSDGESNEILSNSVVTTVSCLAFDYEGRKPTVLSLPQGQYMLEVWGAKGGDGKGKGRSDKDRGKHSSVPGGLGGYSRGILNLNNQETIYIFVGEQGCTSNSSEGLTTNGGFPDGGGTKTGIYDGCTTVPGTGGGSTSIRIKSDSEKARVIVAGGGGGASGCCHYVDPGGFGGGLSGGNCYFKGSLQSQGAGTQTDSSPGLGHGDNGDKGTFRSGANGKYKEGCNSGGGGGGGWFGGGGGGYGRSVWCSSGGGGSGWVFTKSSLETFQSGDSTNEFILTSEYYLRDAICIGGNEEFPRPDGKGNERGHAGHGFAKITVL</sequence>
<proteinExistence type="predicted"/>
<keyword evidence="20" id="KW-1185">Reference proteome</keyword>
<keyword evidence="6" id="KW-0732">Signal</keyword>
<name>A0ABR2KI02_9EUKA</name>
<evidence type="ECO:0000313" key="19">
    <source>
        <dbReference type="EMBL" id="KAK8890774.1"/>
    </source>
</evidence>
<evidence type="ECO:0000256" key="6">
    <source>
        <dbReference type="ARBA" id="ARBA00022729"/>
    </source>
</evidence>
<evidence type="ECO:0000256" key="2">
    <source>
        <dbReference type="ARBA" id="ARBA00011902"/>
    </source>
</evidence>
<evidence type="ECO:0000256" key="3">
    <source>
        <dbReference type="ARBA" id="ARBA00022475"/>
    </source>
</evidence>
<dbReference type="EC" id="2.7.10.1" evidence="2"/>
<dbReference type="Pfam" id="PF12810">
    <property type="entry name" value="ALK_LTK_GRD"/>
    <property type="match status" value="1"/>
</dbReference>
<evidence type="ECO:0000256" key="9">
    <source>
        <dbReference type="ARBA" id="ARBA00022840"/>
    </source>
</evidence>
<evidence type="ECO:0000256" key="1">
    <source>
        <dbReference type="ARBA" id="ARBA00004251"/>
    </source>
</evidence>
<feature type="region of interest" description="Disordered" evidence="17">
    <location>
        <begin position="664"/>
        <end position="685"/>
    </location>
</feature>
<comment type="caution">
    <text evidence="19">The sequence shown here is derived from an EMBL/GenBank/DDBJ whole genome shotgun (WGS) entry which is preliminary data.</text>
</comment>
<keyword evidence="13" id="KW-1015">Disulfide bond</keyword>
<comment type="subcellular location">
    <subcellularLocation>
        <location evidence="1">Cell membrane</location>
        <topology evidence="1">Single-pass type I membrane protein</topology>
    </subcellularLocation>
</comment>
<evidence type="ECO:0000256" key="13">
    <source>
        <dbReference type="ARBA" id="ARBA00023157"/>
    </source>
</evidence>
<feature type="coiled-coil region" evidence="16">
    <location>
        <begin position="256"/>
        <end position="393"/>
    </location>
</feature>
<feature type="compositionally biased region" description="Basic and acidic residues" evidence="17">
    <location>
        <begin position="524"/>
        <end position="538"/>
    </location>
</feature>
<evidence type="ECO:0000256" key="16">
    <source>
        <dbReference type="SAM" id="Coils"/>
    </source>
</evidence>
<evidence type="ECO:0000259" key="18">
    <source>
        <dbReference type="Pfam" id="PF12810"/>
    </source>
</evidence>
<keyword evidence="8" id="KW-0418">Kinase</keyword>
<gene>
    <name evidence="19" type="ORF">M9Y10_027973</name>
</gene>
<keyword evidence="3" id="KW-1003">Cell membrane</keyword>
<keyword evidence="15" id="KW-0325">Glycoprotein</keyword>
<organism evidence="19 20">
    <name type="scientific">Tritrichomonas musculus</name>
    <dbReference type="NCBI Taxonomy" id="1915356"/>
    <lineage>
        <taxon>Eukaryota</taxon>
        <taxon>Metamonada</taxon>
        <taxon>Parabasalia</taxon>
        <taxon>Tritrichomonadida</taxon>
        <taxon>Tritrichomonadidae</taxon>
        <taxon>Tritrichomonas</taxon>
    </lineage>
</organism>
<dbReference type="Gene3D" id="1.10.287.1490">
    <property type="match status" value="1"/>
</dbReference>
<protein>
    <recommendedName>
        <fullName evidence="2">receptor protein-tyrosine kinase</fullName>
        <ecNumber evidence="2">2.7.10.1</ecNumber>
    </recommendedName>
</protein>
<dbReference type="Proteomes" id="UP001470230">
    <property type="component" value="Unassembled WGS sequence"/>
</dbReference>
<evidence type="ECO:0000256" key="17">
    <source>
        <dbReference type="SAM" id="MobiDB-lite"/>
    </source>
</evidence>
<dbReference type="InterPro" id="IPR055163">
    <property type="entry name" value="ALK/LTK-like_GRD"/>
</dbReference>
<evidence type="ECO:0000256" key="14">
    <source>
        <dbReference type="ARBA" id="ARBA00023170"/>
    </source>
</evidence>
<evidence type="ECO:0000313" key="20">
    <source>
        <dbReference type="Proteomes" id="UP001470230"/>
    </source>
</evidence>
<evidence type="ECO:0000256" key="15">
    <source>
        <dbReference type="ARBA" id="ARBA00023180"/>
    </source>
</evidence>
<keyword evidence="9" id="KW-0067">ATP-binding</keyword>